<proteinExistence type="inferred from homology"/>
<keyword evidence="5" id="KW-0119">Carbohydrate metabolism</keyword>
<keyword evidence="4" id="KW-0964">Secreted</keyword>
<dbReference type="PANTHER" id="PTHR42721">
    <property type="entry name" value="SUGAR HYDROLASE-RELATED"/>
    <property type="match status" value="1"/>
</dbReference>
<dbReference type="PANTHER" id="PTHR42721:SF3">
    <property type="entry name" value="BETA-D-XYLOSIDASE 5-RELATED"/>
    <property type="match status" value="1"/>
</dbReference>
<keyword evidence="5" id="KW-0858">Xylan degradation</keyword>
<dbReference type="OrthoDB" id="47059at2759"/>
<evidence type="ECO:0000256" key="8">
    <source>
        <dbReference type="ARBA" id="ARBA00023180"/>
    </source>
</evidence>
<evidence type="ECO:0000256" key="5">
    <source>
        <dbReference type="ARBA" id="ARBA00022651"/>
    </source>
</evidence>
<name>A0A8H8CL41_PSICU</name>
<evidence type="ECO:0000259" key="13">
    <source>
        <dbReference type="SMART" id="SM01217"/>
    </source>
</evidence>
<evidence type="ECO:0000256" key="7">
    <source>
        <dbReference type="ARBA" id="ARBA00022801"/>
    </source>
</evidence>
<feature type="domain" description="Fibronectin type III-like" evidence="13">
    <location>
        <begin position="674"/>
        <end position="744"/>
    </location>
</feature>
<evidence type="ECO:0000256" key="4">
    <source>
        <dbReference type="ARBA" id="ARBA00022525"/>
    </source>
</evidence>
<dbReference type="Pfam" id="PF01915">
    <property type="entry name" value="Glyco_hydro_3_C"/>
    <property type="match status" value="1"/>
</dbReference>
<evidence type="ECO:0000256" key="2">
    <source>
        <dbReference type="ARBA" id="ARBA00004851"/>
    </source>
</evidence>
<dbReference type="Gene3D" id="3.40.50.1700">
    <property type="entry name" value="Glycoside hydrolase family 3 C-terminal domain"/>
    <property type="match status" value="1"/>
</dbReference>
<protein>
    <recommendedName>
        <fullName evidence="11">xylan 1,4-beta-xylosidase</fullName>
        <ecNumber evidence="11">3.2.1.37</ecNumber>
    </recommendedName>
</protein>
<dbReference type="GO" id="GO:0009044">
    <property type="term" value="F:xylan 1,4-beta-xylosidase activity"/>
    <property type="evidence" value="ECO:0007669"/>
    <property type="project" value="UniProtKB-EC"/>
</dbReference>
<dbReference type="SUPFAM" id="SSF51445">
    <property type="entry name" value="(Trans)glycosidases"/>
    <property type="match status" value="1"/>
</dbReference>
<dbReference type="SUPFAM" id="SSF52279">
    <property type="entry name" value="Beta-D-glucan exohydrolase, C-terminal domain"/>
    <property type="match status" value="1"/>
</dbReference>
<dbReference type="UniPathway" id="UPA00114"/>
<keyword evidence="7" id="KW-0378">Hydrolase</keyword>
<dbReference type="InterPro" id="IPR013783">
    <property type="entry name" value="Ig-like_fold"/>
</dbReference>
<dbReference type="Gene3D" id="3.20.20.300">
    <property type="entry name" value="Glycoside hydrolase, family 3, N-terminal domain"/>
    <property type="match status" value="1"/>
</dbReference>
<dbReference type="InterPro" id="IPR026891">
    <property type="entry name" value="Fn3-like"/>
</dbReference>
<dbReference type="InterPro" id="IPR044993">
    <property type="entry name" value="BXL"/>
</dbReference>
<keyword evidence="5" id="KW-0624">Polysaccharide degradation</keyword>
<dbReference type="InterPro" id="IPR036881">
    <property type="entry name" value="Glyco_hydro_3_C_sf"/>
</dbReference>
<evidence type="ECO:0000256" key="10">
    <source>
        <dbReference type="ARBA" id="ARBA00024574"/>
    </source>
</evidence>
<feature type="chain" id="PRO_5034135388" description="xylan 1,4-beta-xylosidase" evidence="12">
    <location>
        <begin position="24"/>
        <end position="769"/>
    </location>
</feature>
<comment type="pathway">
    <text evidence="2">Glycan degradation; xylan degradation.</text>
</comment>
<sequence>MAKLQVGVVASIMVLCLLRKTSAFTYTFPDCTVAPLKGNAVCDTSKDATTRARAIIEQFTVDELMANTVNLSPGVPRLGLPSYQWWSEALHGVAGSPGVFFAPSGNFSFATSFPQPIVMSAAFNDELIKEVATVISTEARAFNNGGRAGIDYFTPNINPFKDPRWGRGQETPGEDPFRIQQYVFNLVQGLQGGLDPKPYYKIIADCKHFAAYDLENWNGNNRMSFDAVVTPQDLSEYYLPPFQSCVRDAKVASVMCSYNSVNGVPSCANSYLLQSILRDHWGFNDDGRWVTSDCDAVDNIFSTHKFTADYPHAVADALKAGTDVDCGTAYSLHLPDAFNQSLITRDDLEKALVRQYSSLVRLGYFDSPQVQPYRQLSWADVNTPNAQALALQAAVEGIVLLKNDGTLPFKNSIKKIAFIGPYANATTSLQGNYQGTAPFLVSPVQGAINEGFSATYTPGTTISGNSTTGFAAAIAAANAADAVVFAGGIDESVEREGLDRMSITWPGNQLDLVSQLAALGKPLVVMQFGGGQVDGSALKSNPKVNSILWAGYPGQSGGTALGQIISGKAAPAGRLVTTQYPAEFVNQVGMTDMNIRPSTSNPGRTYKWYTGTPVFQFGHGLHFTSFDLSWQHQPKAKYQIPRGLGNAPGSTTDLKEFDTFTVNVKNTGKTTSDYVALLFLSGTGGPAPLPNKQLVSYTRLSQIKAGGQSTASLKVTLGSVARADAKGNLWLYPGSYQLTVDTGVERSLVHEFELVGDAVQISSFPQNSS</sequence>
<organism evidence="14">
    <name type="scientific">Psilocybe cubensis</name>
    <name type="common">Psychedelic mushroom</name>
    <name type="synonym">Stropharia cubensis</name>
    <dbReference type="NCBI Taxonomy" id="181762"/>
    <lineage>
        <taxon>Eukaryota</taxon>
        <taxon>Fungi</taxon>
        <taxon>Dikarya</taxon>
        <taxon>Basidiomycota</taxon>
        <taxon>Agaricomycotina</taxon>
        <taxon>Agaricomycetes</taxon>
        <taxon>Agaricomycetidae</taxon>
        <taxon>Agaricales</taxon>
        <taxon>Agaricineae</taxon>
        <taxon>Strophariaceae</taxon>
        <taxon>Psilocybe</taxon>
    </lineage>
</organism>
<dbReference type="AlphaFoldDB" id="A0A8H8CL41"/>
<feature type="signal peptide" evidence="12">
    <location>
        <begin position="1"/>
        <end position="23"/>
    </location>
</feature>
<comment type="subcellular location">
    <subcellularLocation>
        <location evidence="1">Secreted</location>
    </subcellularLocation>
</comment>
<keyword evidence="9" id="KW-0326">Glycosidase</keyword>
<reference evidence="14" key="1">
    <citation type="submission" date="2021-02" db="EMBL/GenBank/DDBJ databases">
        <title>Psilocybe cubensis genome.</title>
        <authorList>
            <person name="Mckernan K.J."/>
            <person name="Crawford S."/>
            <person name="Trippe A."/>
            <person name="Kane L.T."/>
            <person name="Mclaughlin S."/>
        </authorList>
    </citation>
    <scope>NUCLEOTIDE SEQUENCE [LARGE SCALE GENOMIC DNA]</scope>
    <source>
        <strain evidence="14">MGC-MH-2018</strain>
    </source>
</reference>
<dbReference type="Gene3D" id="2.60.40.10">
    <property type="entry name" value="Immunoglobulins"/>
    <property type="match status" value="1"/>
</dbReference>
<dbReference type="InterPro" id="IPR001764">
    <property type="entry name" value="Glyco_hydro_3_N"/>
</dbReference>
<evidence type="ECO:0000256" key="9">
    <source>
        <dbReference type="ARBA" id="ARBA00023295"/>
    </source>
</evidence>
<dbReference type="Pfam" id="PF00933">
    <property type="entry name" value="Glyco_hydro_3"/>
    <property type="match status" value="1"/>
</dbReference>
<evidence type="ECO:0000256" key="11">
    <source>
        <dbReference type="ARBA" id="ARBA00026107"/>
    </source>
</evidence>
<dbReference type="EC" id="3.2.1.37" evidence="11"/>
<dbReference type="SMART" id="SM01217">
    <property type="entry name" value="Fn3_like"/>
    <property type="match status" value="1"/>
</dbReference>
<dbReference type="GO" id="GO:0031222">
    <property type="term" value="P:arabinan catabolic process"/>
    <property type="evidence" value="ECO:0007669"/>
    <property type="project" value="TreeGrafter"/>
</dbReference>
<comment type="caution">
    <text evidence="14">The sequence shown here is derived from an EMBL/GenBank/DDBJ whole genome shotgun (WGS) entry which is preliminary data.</text>
</comment>
<dbReference type="InterPro" id="IPR036962">
    <property type="entry name" value="Glyco_hydro_3_N_sf"/>
</dbReference>
<keyword evidence="6 12" id="KW-0732">Signal</keyword>
<dbReference type="GO" id="GO:0045493">
    <property type="term" value="P:xylan catabolic process"/>
    <property type="evidence" value="ECO:0007669"/>
    <property type="project" value="UniProtKB-UniPathway"/>
</dbReference>
<evidence type="ECO:0000256" key="1">
    <source>
        <dbReference type="ARBA" id="ARBA00004613"/>
    </source>
</evidence>
<evidence type="ECO:0000313" key="14">
    <source>
        <dbReference type="EMBL" id="KAG5169476.1"/>
    </source>
</evidence>
<dbReference type="GO" id="GO:0046556">
    <property type="term" value="F:alpha-L-arabinofuranosidase activity"/>
    <property type="evidence" value="ECO:0007669"/>
    <property type="project" value="TreeGrafter"/>
</dbReference>
<dbReference type="GO" id="GO:0005576">
    <property type="term" value="C:extracellular region"/>
    <property type="evidence" value="ECO:0007669"/>
    <property type="project" value="UniProtKB-SubCell"/>
</dbReference>
<keyword evidence="8" id="KW-0325">Glycoprotein</keyword>
<gene>
    <name evidence="14" type="ORF">JR316_006032</name>
</gene>
<comment type="catalytic activity">
    <reaction evidence="10">
        <text>Hydrolysis of (1-&gt;4)-beta-D-xylans, to remove successive D-xylose residues from the non-reducing termini.</text>
        <dbReference type="EC" id="3.2.1.37"/>
    </reaction>
</comment>
<evidence type="ECO:0000256" key="3">
    <source>
        <dbReference type="ARBA" id="ARBA00005336"/>
    </source>
</evidence>
<evidence type="ECO:0000256" key="12">
    <source>
        <dbReference type="SAM" id="SignalP"/>
    </source>
</evidence>
<dbReference type="EMBL" id="JAFIQS010000005">
    <property type="protein sequence ID" value="KAG5169476.1"/>
    <property type="molecule type" value="Genomic_DNA"/>
</dbReference>
<comment type="similarity">
    <text evidence="3">Belongs to the glycosyl hydrolase 3 family.</text>
</comment>
<accession>A0A8H8CL41</accession>
<evidence type="ECO:0000256" key="6">
    <source>
        <dbReference type="ARBA" id="ARBA00022729"/>
    </source>
</evidence>
<dbReference type="InterPro" id="IPR002772">
    <property type="entry name" value="Glyco_hydro_3_C"/>
</dbReference>
<dbReference type="InterPro" id="IPR017853">
    <property type="entry name" value="GH"/>
</dbReference>
<dbReference type="FunFam" id="3.40.50.1700:FF:000007">
    <property type="entry name" value="Exo-1,4-beta-xylosidase xlnD"/>
    <property type="match status" value="1"/>
</dbReference>